<name>A0A6L2J287_TANCI</name>
<proteinExistence type="predicted"/>
<dbReference type="AlphaFoldDB" id="A0A6L2J287"/>
<evidence type="ECO:0000256" key="1">
    <source>
        <dbReference type="SAM" id="MobiDB-lite"/>
    </source>
</evidence>
<dbReference type="EMBL" id="BKCJ010000201">
    <property type="protein sequence ID" value="GEU30916.1"/>
    <property type="molecule type" value="Genomic_DNA"/>
</dbReference>
<gene>
    <name evidence="2" type="ORF">Tci_002894</name>
</gene>
<keyword evidence="2" id="KW-0808">Transferase</keyword>
<comment type="caution">
    <text evidence="2">The sequence shown here is derived from an EMBL/GenBank/DDBJ whole genome shotgun (WGS) entry which is preliminary data.</text>
</comment>
<keyword evidence="2" id="KW-0695">RNA-directed DNA polymerase</keyword>
<protein>
    <submittedName>
        <fullName evidence="2">Reverse transcriptase domain-containing protein</fullName>
    </submittedName>
</protein>
<sequence length="161" mass="18097">MRTRSSSNLPGESYPNPTSSNPKRQLLRVPTEGYEEAIVVPPILAEQFELKHSLINMMTSNQFFGLEKDNPHDHICWWQSGGKTYSRCVDDYRKQIQAKLTHAVYQQTSAVTTTMTAILKQFQATPPPASVKAVEEICVTCDSAHPYYQCLAADGNTFLEL</sequence>
<reference evidence="2" key="1">
    <citation type="journal article" date="2019" name="Sci. Rep.">
        <title>Draft genome of Tanacetum cinerariifolium, the natural source of mosquito coil.</title>
        <authorList>
            <person name="Yamashiro T."/>
            <person name="Shiraishi A."/>
            <person name="Satake H."/>
            <person name="Nakayama K."/>
        </authorList>
    </citation>
    <scope>NUCLEOTIDE SEQUENCE</scope>
</reference>
<accession>A0A6L2J287</accession>
<keyword evidence="2" id="KW-0548">Nucleotidyltransferase</keyword>
<organism evidence="2">
    <name type="scientific">Tanacetum cinerariifolium</name>
    <name type="common">Dalmatian daisy</name>
    <name type="synonym">Chrysanthemum cinerariifolium</name>
    <dbReference type="NCBI Taxonomy" id="118510"/>
    <lineage>
        <taxon>Eukaryota</taxon>
        <taxon>Viridiplantae</taxon>
        <taxon>Streptophyta</taxon>
        <taxon>Embryophyta</taxon>
        <taxon>Tracheophyta</taxon>
        <taxon>Spermatophyta</taxon>
        <taxon>Magnoliopsida</taxon>
        <taxon>eudicotyledons</taxon>
        <taxon>Gunneridae</taxon>
        <taxon>Pentapetalae</taxon>
        <taxon>asterids</taxon>
        <taxon>campanulids</taxon>
        <taxon>Asterales</taxon>
        <taxon>Asteraceae</taxon>
        <taxon>Asteroideae</taxon>
        <taxon>Anthemideae</taxon>
        <taxon>Anthemidinae</taxon>
        <taxon>Tanacetum</taxon>
    </lineage>
</organism>
<evidence type="ECO:0000313" key="2">
    <source>
        <dbReference type="EMBL" id="GEU30916.1"/>
    </source>
</evidence>
<feature type="compositionally biased region" description="Polar residues" evidence="1">
    <location>
        <begin position="1"/>
        <end position="23"/>
    </location>
</feature>
<feature type="region of interest" description="Disordered" evidence="1">
    <location>
        <begin position="1"/>
        <end position="25"/>
    </location>
</feature>
<dbReference type="GO" id="GO:0003964">
    <property type="term" value="F:RNA-directed DNA polymerase activity"/>
    <property type="evidence" value="ECO:0007669"/>
    <property type="project" value="UniProtKB-KW"/>
</dbReference>